<evidence type="ECO:0000256" key="6">
    <source>
        <dbReference type="ARBA" id="ARBA00022723"/>
    </source>
</evidence>
<keyword evidence="10" id="KW-0411">Iron-sulfur</keyword>
<dbReference type="STRING" id="1603555.SU86_000935"/>
<dbReference type="InterPro" id="IPR051536">
    <property type="entry name" value="UDG_Type-4/5"/>
</dbReference>
<organism evidence="13 14">
    <name type="scientific">Candidatus Nitrosotenuis cloacae</name>
    <dbReference type="NCBI Taxonomy" id="1603555"/>
    <lineage>
        <taxon>Archaea</taxon>
        <taxon>Nitrososphaerota</taxon>
        <taxon>Candidatus Nitrosotenuis</taxon>
    </lineage>
</organism>
<dbReference type="GO" id="GO:0006281">
    <property type="term" value="P:DNA repair"/>
    <property type="evidence" value="ECO:0007669"/>
    <property type="project" value="UniProtKB-KW"/>
</dbReference>
<keyword evidence="6" id="KW-0479">Metal-binding</keyword>
<evidence type="ECO:0000256" key="5">
    <source>
        <dbReference type="ARBA" id="ARBA00022485"/>
    </source>
</evidence>
<gene>
    <name evidence="13" type="ORF">SU86_000935</name>
</gene>
<dbReference type="GO" id="GO:0051539">
    <property type="term" value="F:4 iron, 4 sulfur cluster binding"/>
    <property type="evidence" value="ECO:0007669"/>
    <property type="project" value="UniProtKB-KW"/>
</dbReference>
<dbReference type="PANTHER" id="PTHR33693">
    <property type="entry name" value="TYPE-5 URACIL-DNA GLYCOSYLASE"/>
    <property type="match status" value="1"/>
</dbReference>
<name>A0A3G1B369_9ARCH</name>
<evidence type="ECO:0000256" key="4">
    <source>
        <dbReference type="ARBA" id="ARBA00019403"/>
    </source>
</evidence>
<evidence type="ECO:0000313" key="13">
    <source>
        <dbReference type="EMBL" id="AJZ75186.1"/>
    </source>
</evidence>
<evidence type="ECO:0000313" key="14">
    <source>
        <dbReference type="Proteomes" id="UP000266745"/>
    </source>
</evidence>
<dbReference type="NCBIfam" id="TIGR00758">
    <property type="entry name" value="UDG_fam4"/>
    <property type="match status" value="1"/>
</dbReference>
<evidence type="ECO:0000256" key="2">
    <source>
        <dbReference type="ARBA" id="ARBA00006521"/>
    </source>
</evidence>
<proteinExistence type="inferred from homology"/>
<dbReference type="SMART" id="SM00986">
    <property type="entry name" value="UDG"/>
    <property type="match status" value="1"/>
</dbReference>
<dbReference type="PANTHER" id="PTHR33693:SF1">
    <property type="entry name" value="TYPE-4 URACIL-DNA GLYCOSYLASE"/>
    <property type="match status" value="1"/>
</dbReference>
<feature type="domain" description="Uracil-DNA glycosylase-like" evidence="12">
    <location>
        <begin position="27"/>
        <end position="178"/>
    </location>
</feature>
<evidence type="ECO:0000256" key="10">
    <source>
        <dbReference type="ARBA" id="ARBA00023014"/>
    </source>
</evidence>
<evidence type="ECO:0000256" key="7">
    <source>
        <dbReference type="ARBA" id="ARBA00022763"/>
    </source>
</evidence>
<reference evidence="13 14" key="1">
    <citation type="journal article" date="2016" name="Sci. Rep.">
        <title>A novel ammonia-oxidizing archaeon from wastewater treatment plant: Its enrichment, physiological and genomic characteristics.</title>
        <authorList>
            <person name="Li Y."/>
            <person name="Ding K."/>
            <person name="Wen X."/>
            <person name="Zhang B."/>
            <person name="Shen B."/>
            <person name="Yang Y."/>
        </authorList>
    </citation>
    <scope>NUCLEOTIDE SEQUENCE [LARGE SCALE GENOMIC DNA]</scope>
    <source>
        <strain evidence="13 14">SAT1</strain>
    </source>
</reference>
<sequence length="181" mass="19758">MTIEDIRESVKTCTKCELCKTRTNAVPGKGNPNAKIIFIGEAPGRTEDMQGEPFVGSAGKKLSDALAKNGIARDSIYITNVVKCRPPNNRVPTESERESCHQYLEAEINTIKPEIICILGNTASNSVLGQGEITKHRGKIIEKDGKKFFLTFHPAAIIYNQELAATFEKDIATLAKLASHG</sequence>
<dbReference type="Pfam" id="PF03167">
    <property type="entry name" value="UDG"/>
    <property type="match status" value="1"/>
</dbReference>
<evidence type="ECO:0000256" key="3">
    <source>
        <dbReference type="ARBA" id="ARBA00012030"/>
    </source>
</evidence>
<evidence type="ECO:0000259" key="12">
    <source>
        <dbReference type="SMART" id="SM00986"/>
    </source>
</evidence>
<evidence type="ECO:0000256" key="11">
    <source>
        <dbReference type="ARBA" id="ARBA00023204"/>
    </source>
</evidence>
<dbReference type="OrthoDB" id="8612at2157"/>
<dbReference type="InterPro" id="IPR005122">
    <property type="entry name" value="Uracil-DNA_glycosylase-like"/>
</dbReference>
<evidence type="ECO:0000256" key="8">
    <source>
        <dbReference type="ARBA" id="ARBA00022801"/>
    </source>
</evidence>
<dbReference type="EMBL" id="CP011097">
    <property type="protein sequence ID" value="AJZ75186.1"/>
    <property type="molecule type" value="Genomic_DNA"/>
</dbReference>
<dbReference type="GO" id="GO:0046872">
    <property type="term" value="F:metal ion binding"/>
    <property type="evidence" value="ECO:0007669"/>
    <property type="project" value="UniProtKB-KW"/>
</dbReference>
<comment type="similarity">
    <text evidence="2">Belongs to the uracil-DNA glycosylase (UDG) superfamily. Type 4 (UDGa) family.</text>
</comment>
<dbReference type="RefSeq" id="WP_048187664.1">
    <property type="nucleotide sequence ID" value="NZ_CP011097.1"/>
</dbReference>
<dbReference type="EC" id="3.2.2.27" evidence="3"/>
<keyword evidence="14" id="KW-1185">Reference proteome</keyword>
<dbReference type="GeneID" id="24874942"/>
<dbReference type="SUPFAM" id="SSF52141">
    <property type="entry name" value="Uracil-DNA glycosylase-like"/>
    <property type="match status" value="1"/>
</dbReference>
<dbReference type="KEGG" id="tah:SU86_000935"/>
<dbReference type="Gene3D" id="3.40.470.10">
    <property type="entry name" value="Uracil-DNA glycosylase-like domain"/>
    <property type="match status" value="1"/>
</dbReference>
<dbReference type="InterPro" id="IPR036895">
    <property type="entry name" value="Uracil-DNA_glycosylase-like_sf"/>
</dbReference>
<dbReference type="AlphaFoldDB" id="A0A3G1B369"/>
<evidence type="ECO:0000256" key="1">
    <source>
        <dbReference type="ARBA" id="ARBA00001400"/>
    </source>
</evidence>
<keyword evidence="11" id="KW-0234">DNA repair</keyword>
<dbReference type="Proteomes" id="UP000266745">
    <property type="component" value="Chromosome"/>
</dbReference>
<evidence type="ECO:0000256" key="9">
    <source>
        <dbReference type="ARBA" id="ARBA00023004"/>
    </source>
</evidence>
<dbReference type="CDD" id="cd10030">
    <property type="entry name" value="UDG-F4_TTUDGA_SPO1dp_like"/>
    <property type="match status" value="1"/>
</dbReference>
<comment type="catalytic activity">
    <reaction evidence="1">
        <text>Hydrolyzes single-stranded DNA or mismatched double-stranded DNA and polynucleotides, releasing free uracil.</text>
        <dbReference type="EC" id="3.2.2.27"/>
    </reaction>
</comment>
<dbReference type="InterPro" id="IPR005273">
    <property type="entry name" value="Ura-DNA_glyco_family4"/>
</dbReference>
<dbReference type="SMART" id="SM00987">
    <property type="entry name" value="UreE_C"/>
    <property type="match status" value="1"/>
</dbReference>
<keyword evidence="7" id="KW-0227">DNA damage</keyword>
<dbReference type="GO" id="GO:0004844">
    <property type="term" value="F:uracil DNA N-glycosylase activity"/>
    <property type="evidence" value="ECO:0007669"/>
    <property type="project" value="UniProtKB-EC"/>
</dbReference>
<accession>A0A3G1B369</accession>
<protein>
    <recommendedName>
        <fullName evidence="4">Type-4 uracil-DNA glycosylase</fullName>
        <ecNumber evidence="3">3.2.2.27</ecNumber>
    </recommendedName>
</protein>
<keyword evidence="9" id="KW-0408">Iron</keyword>
<keyword evidence="5" id="KW-0004">4Fe-4S</keyword>
<keyword evidence="8" id="KW-0378">Hydrolase</keyword>